<dbReference type="Proteomes" id="UP000035932">
    <property type="component" value="Unassembled WGS sequence"/>
</dbReference>
<proteinExistence type="predicted"/>
<protein>
    <submittedName>
        <fullName evidence="1">Uncharacterized protein</fullName>
    </submittedName>
</protein>
<name>A0A0J6XK57_9ACTN</name>
<accession>A0A0J6XK57</accession>
<dbReference type="EMBL" id="LFML01000114">
    <property type="protein sequence ID" value="KMO95033.1"/>
    <property type="molecule type" value="Genomic_DNA"/>
</dbReference>
<gene>
    <name evidence="1" type="ORF">ACS04_25855</name>
</gene>
<dbReference type="AlphaFoldDB" id="A0A0J6XK57"/>
<evidence type="ECO:0000313" key="2">
    <source>
        <dbReference type="Proteomes" id="UP000035932"/>
    </source>
</evidence>
<keyword evidence="2" id="KW-1185">Reference proteome</keyword>
<dbReference type="PATRIC" id="fig|66430.4.peg.672"/>
<sequence length="120" mass="13134">MPLRYVEMSPGAHVRALDARTRHRKGPAVDMLMRLVLICAVLGAFWSAMASSGVGRMRHKDVIELRRQQHFKHVLERNANAPWLFQHEVQDGPAPVREADGGAACSACGALAGWRGGAHS</sequence>
<reference evidence="1 2" key="1">
    <citation type="submission" date="2015-06" db="EMBL/GenBank/DDBJ databases">
        <title>Recapitulation of the evolution of biosynthetic gene clusters reveals hidden chemical diversity on bacterial genomes.</title>
        <authorList>
            <person name="Cruz-Morales P."/>
            <person name="Martinez-Guerrero C."/>
            <person name="Morales-Escalante M.A."/>
            <person name="Yanez-Guerra L.A."/>
            <person name="Kopp J.F."/>
            <person name="Feldmann J."/>
            <person name="Ramos-Aboites H.E."/>
            <person name="Barona-Gomez F."/>
        </authorList>
    </citation>
    <scope>NUCLEOTIDE SEQUENCE [LARGE SCALE GENOMIC DNA]</scope>
    <source>
        <strain evidence="1 2">ATCC 31245</strain>
    </source>
</reference>
<evidence type="ECO:0000313" key="1">
    <source>
        <dbReference type="EMBL" id="KMO95033.1"/>
    </source>
</evidence>
<organism evidence="1 2">
    <name type="scientific">Streptomyces roseus</name>
    <dbReference type="NCBI Taxonomy" id="66430"/>
    <lineage>
        <taxon>Bacteria</taxon>
        <taxon>Bacillati</taxon>
        <taxon>Actinomycetota</taxon>
        <taxon>Actinomycetes</taxon>
        <taxon>Kitasatosporales</taxon>
        <taxon>Streptomycetaceae</taxon>
        <taxon>Streptomyces</taxon>
    </lineage>
</organism>
<comment type="caution">
    <text evidence="1">The sequence shown here is derived from an EMBL/GenBank/DDBJ whole genome shotgun (WGS) entry which is preliminary data.</text>
</comment>